<dbReference type="Pfam" id="PF01381">
    <property type="entry name" value="HTH_3"/>
    <property type="match status" value="1"/>
</dbReference>
<comment type="caution">
    <text evidence="2">The sequence shown here is derived from an EMBL/GenBank/DDBJ whole genome shotgun (WGS) entry which is preliminary data.</text>
</comment>
<reference evidence="2" key="1">
    <citation type="submission" date="2020-10" db="EMBL/GenBank/DDBJ databases">
        <authorList>
            <person name="Gilroy R."/>
        </authorList>
    </citation>
    <scope>NUCLEOTIDE SEQUENCE</scope>
    <source>
        <strain evidence="2">ChiSjej6B24-2974</strain>
    </source>
</reference>
<feature type="domain" description="HTH cro/C1-type" evidence="1">
    <location>
        <begin position="11"/>
        <end position="63"/>
    </location>
</feature>
<dbReference type="InterPro" id="IPR001387">
    <property type="entry name" value="Cro/C1-type_HTH"/>
</dbReference>
<dbReference type="Gene3D" id="1.10.260.40">
    <property type="entry name" value="lambda repressor-like DNA-binding domains"/>
    <property type="match status" value="1"/>
</dbReference>
<organism evidence="2 3">
    <name type="scientific">Candidatus Pullichristensenella stercorigallinarum</name>
    <dbReference type="NCBI Taxonomy" id="2840909"/>
    <lineage>
        <taxon>Bacteria</taxon>
        <taxon>Bacillati</taxon>
        <taxon>Bacillota</taxon>
        <taxon>Clostridia</taxon>
        <taxon>Candidatus Pullichristensenella</taxon>
    </lineage>
</organism>
<dbReference type="InterPro" id="IPR010982">
    <property type="entry name" value="Lambda_DNA-bd_dom_sf"/>
</dbReference>
<evidence type="ECO:0000259" key="1">
    <source>
        <dbReference type="PROSITE" id="PS50943"/>
    </source>
</evidence>
<accession>A0A9D0ZLX0</accession>
<dbReference type="EMBL" id="DVFZ01000014">
    <property type="protein sequence ID" value="HIQ81734.1"/>
    <property type="molecule type" value="Genomic_DNA"/>
</dbReference>
<proteinExistence type="predicted"/>
<dbReference type="SMART" id="SM00530">
    <property type="entry name" value="HTH_XRE"/>
    <property type="match status" value="1"/>
</dbReference>
<reference evidence="2" key="2">
    <citation type="journal article" date="2021" name="PeerJ">
        <title>Extensive microbial diversity within the chicken gut microbiome revealed by metagenomics and culture.</title>
        <authorList>
            <person name="Gilroy R."/>
            <person name="Ravi A."/>
            <person name="Getino M."/>
            <person name="Pursley I."/>
            <person name="Horton D.L."/>
            <person name="Alikhan N.F."/>
            <person name="Baker D."/>
            <person name="Gharbi K."/>
            <person name="Hall N."/>
            <person name="Watson M."/>
            <person name="Adriaenssens E.M."/>
            <person name="Foster-Nyarko E."/>
            <person name="Jarju S."/>
            <person name="Secka A."/>
            <person name="Antonio M."/>
            <person name="Oren A."/>
            <person name="Chaudhuri R.R."/>
            <person name="La Ragione R."/>
            <person name="Hildebrand F."/>
            <person name="Pallen M.J."/>
        </authorList>
    </citation>
    <scope>NUCLEOTIDE SEQUENCE</scope>
    <source>
        <strain evidence="2">ChiSjej6B24-2974</strain>
    </source>
</reference>
<gene>
    <name evidence="2" type="ORF">IAA52_01390</name>
</gene>
<evidence type="ECO:0000313" key="2">
    <source>
        <dbReference type="EMBL" id="HIQ81734.1"/>
    </source>
</evidence>
<dbReference type="SUPFAM" id="SSF47413">
    <property type="entry name" value="lambda repressor-like DNA-binding domains"/>
    <property type="match status" value="1"/>
</dbReference>
<dbReference type="Proteomes" id="UP000824260">
    <property type="component" value="Unassembled WGS sequence"/>
</dbReference>
<sequence>MRKTGQNICILRTERGISVRDLSRMMGFSTPQAIYKWQHGRSLPTVDNLVALAAIFAVPIDAILAIDAA</sequence>
<name>A0A9D0ZLX0_9FIRM</name>
<protein>
    <submittedName>
        <fullName evidence="2">Helix-turn-helix transcriptional regulator</fullName>
    </submittedName>
</protein>
<evidence type="ECO:0000313" key="3">
    <source>
        <dbReference type="Proteomes" id="UP000824260"/>
    </source>
</evidence>
<dbReference type="AlphaFoldDB" id="A0A9D0ZLX0"/>
<dbReference type="GO" id="GO:0003677">
    <property type="term" value="F:DNA binding"/>
    <property type="evidence" value="ECO:0007669"/>
    <property type="project" value="InterPro"/>
</dbReference>
<dbReference type="PROSITE" id="PS50943">
    <property type="entry name" value="HTH_CROC1"/>
    <property type="match status" value="1"/>
</dbReference>